<organism evidence="1 2">
    <name type="scientific">Portunus trituberculatus</name>
    <name type="common">Swimming crab</name>
    <name type="synonym">Neptunus trituberculatus</name>
    <dbReference type="NCBI Taxonomy" id="210409"/>
    <lineage>
        <taxon>Eukaryota</taxon>
        <taxon>Metazoa</taxon>
        <taxon>Ecdysozoa</taxon>
        <taxon>Arthropoda</taxon>
        <taxon>Crustacea</taxon>
        <taxon>Multicrustacea</taxon>
        <taxon>Malacostraca</taxon>
        <taxon>Eumalacostraca</taxon>
        <taxon>Eucarida</taxon>
        <taxon>Decapoda</taxon>
        <taxon>Pleocyemata</taxon>
        <taxon>Brachyura</taxon>
        <taxon>Eubrachyura</taxon>
        <taxon>Portunoidea</taxon>
        <taxon>Portunidae</taxon>
        <taxon>Portuninae</taxon>
        <taxon>Portunus</taxon>
    </lineage>
</organism>
<name>A0A5B7JA62_PORTR</name>
<proteinExistence type="predicted"/>
<dbReference type="EMBL" id="VSRR010099782">
    <property type="protein sequence ID" value="MPC94761.1"/>
    <property type="molecule type" value="Genomic_DNA"/>
</dbReference>
<dbReference type="AlphaFoldDB" id="A0A5B7JA62"/>
<accession>A0A5B7JA62</accession>
<protein>
    <submittedName>
        <fullName evidence="1">Uncharacterized protein</fullName>
    </submittedName>
</protein>
<dbReference type="Proteomes" id="UP000324222">
    <property type="component" value="Unassembled WGS sequence"/>
</dbReference>
<sequence length="73" mass="8028">MRRLAACFTVVAAWRGGTEGGHGGRGSEEGVGDMARGRRGGLFVWRPPCHWSSIFVCVLQRLEFSWAVHVVTL</sequence>
<gene>
    <name evidence="1" type="ORF">E2C01_089945</name>
</gene>
<evidence type="ECO:0000313" key="1">
    <source>
        <dbReference type="EMBL" id="MPC94761.1"/>
    </source>
</evidence>
<keyword evidence="2" id="KW-1185">Reference proteome</keyword>
<comment type="caution">
    <text evidence="1">The sequence shown here is derived from an EMBL/GenBank/DDBJ whole genome shotgun (WGS) entry which is preliminary data.</text>
</comment>
<reference evidence="1 2" key="1">
    <citation type="submission" date="2019-05" db="EMBL/GenBank/DDBJ databases">
        <title>Another draft genome of Portunus trituberculatus and its Hox gene families provides insights of decapod evolution.</title>
        <authorList>
            <person name="Jeong J.-H."/>
            <person name="Song I."/>
            <person name="Kim S."/>
            <person name="Choi T."/>
            <person name="Kim D."/>
            <person name="Ryu S."/>
            <person name="Kim W."/>
        </authorList>
    </citation>
    <scope>NUCLEOTIDE SEQUENCE [LARGE SCALE GENOMIC DNA]</scope>
    <source>
        <tissue evidence="1">Muscle</tissue>
    </source>
</reference>
<evidence type="ECO:0000313" key="2">
    <source>
        <dbReference type="Proteomes" id="UP000324222"/>
    </source>
</evidence>